<organism evidence="1 2">
    <name type="scientific">Chryseosolibacter indicus</name>
    <dbReference type="NCBI Taxonomy" id="2782351"/>
    <lineage>
        <taxon>Bacteria</taxon>
        <taxon>Pseudomonadati</taxon>
        <taxon>Bacteroidota</taxon>
        <taxon>Cytophagia</taxon>
        <taxon>Cytophagales</taxon>
        <taxon>Chryseotaleaceae</taxon>
        <taxon>Chryseosolibacter</taxon>
    </lineage>
</organism>
<dbReference type="Proteomes" id="UP000772618">
    <property type="component" value="Unassembled WGS sequence"/>
</dbReference>
<dbReference type="RefSeq" id="WP_254151477.1">
    <property type="nucleotide sequence ID" value="NZ_JAHESD010000001.1"/>
</dbReference>
<keyword evidence="2" id="KW-1185">Reference proteome</keyword>
<protein>
    <submittedName>
        <fullName evidence="1">Uncharacterized protein</fullName>
    </submittedName>
</protein>
<accession>A0ABS5VK19</accession>
<name>A0ABS5VK19_9BACT</name>
<comment type="caution">
    <text evidence="1">The sequence shown here is derived from an EMBL/GenBank/DDBJ whole genome shotgun (WGS) entry which is preliminary data.</text>
</comment>
<evidence type="ECO:0000313" key="2">
    <source>
        <dbReference type="Proteomes" id="UP000772618"/>
    </source>
</evidence>
<evidence type="ECO:0000313" key="1">
    <source>
        <dbReference type="EMBL" id="MBT1701777.1"/>
    </source>
</evidence>
<reference evidence="1 2" key="1">
    <citation type="submission" date="2021-05" db="EMBL/GenBank/DDBJ databases">
        <title>A Polyphasic approach of four new species of the genus Ohtaekwangia: Ohtaekwangia histidinii sp. nov., Ohtaekwangia cretensis sp. nov., Ohtaekwangia indiensis sp. nov., Ohtaekwangia reichenbachii sp. nov. from diverse environment.</title>
        <authorList>
            <person name="Octaviana S."/>
        </authorList>
    </citation>
    <scope>NUCLEOTIDE SEQUENCE [LARGE SCALE GENOMIC DNA]</scope>
    <source>
        <strain evidence="1 2">PWU20</strain>
    </source>
</reference>
<gene>
    <name evidence="1" type="ORF">KK060_00700</name>
</gene>
<sequence length="110" mass="12780">MGWTTLYITGKSDFREEVREKIVDSNLKVMPGYTGTVYTVGEVHDLYWVDEKIALREFKEAIGSKLVWKYRLKFYPSLEAFIEAQNRKDRSIELTAEDLALIEEAKRAVA</sequence>
<proteinExistence type="predicted"/>
<dbReference type="EMBL" id="JAHESD010000001">
    <property type="protein sequence ID" value="MBT1701777.1"/>
    <property type="molecule type" value="Genomic_DNA"/>
</dbReference>